<reference evidence="6" key="2">
    <citation type="journal article" date="2009" name="Genome Res.">
        <title>Comparative genomic analyses of the human fungal pathogens Coccidioides and their relatives.</title>
        <authorList>
            <person name="Sharpton T.J."/>
            <person name="Stajich J.E."/>
            <person name="Rounsley S.D."/>
            <person name="Gardner M.J."/>
            <person name="Wortman J.R."/>
            <person name="Jordar V.S."/>
            <person name="Maiti R."/>
            <person name="Kodira C.D."/>
            <person name="Neafsey D.E."/>
            <person name="Zeng Q."/>
            <person name="Hung C.-Y."/>
            <person name="McMahan C."/>
            <person name="Muszewska A."/>
            <person name="Grynberg M."/>
            <person name="Mandel M.A."/>
            <person name="Kellner E.M."/>
            <person name="Barker B.M."/>
            <person name="Galgiani J.N."/>
            <person name="Orbach M.J."/>
            <person name="Kirkland T.N."/>
            <person name="Cole G.T."/>
            <person name="Henn M.R."/>
            <person name="Birren B.W."/>
            <person name="Taylor J.W."/>
        </authorList>
    </citation>
    <scope>NUCLEOTIDE SEQUENCE [LARGE SCALE GENOMIC DNA]</scope>
    <source>
        <strain evidence="6">RMSCC 3488</strain>
    </source>
</reference>
<sequence length="401" mass="44042">MTDNLQLFSKFGPTASDTTASTPPRRSPAGSRAISQARHGPKFTTQTDFTSERATRALILRVLCAQVPGHGSEQRDRGTPRPLEEILPPLTSSNEVDLQLYALIAIIMKEFVYLWYSKITPDHSFTEEIIQVIAHCTRALEQRLRQIDIHALVLDEIPSLIEAHVIAYRMADQSAMAARSQAQFRIAYHALNPHPALSPVPSVSNPASVVEQQERESIYRQMLAQGILAVLLPTEDLENVCLRTLVGDILADLLLGEIVGGKVVEGWFIWEVITKLAGELRPGPEEANTEMEDTEMSQPGRVGLLSTRTDTDPIASPSSFMPVRGLVPETTSKTPATETQSLSSSSTVRLPILKYRIFGMAARLVDVSRRMPWLGGSLALVQHVLLSAPGRLGETDGAIDR</sequence>
<dbReference type="GO" id="GO:0045022">
    <property type="term" value="P:early endosome to late endosome transport"/>
    <property type="evidence" value="ECO:0007669"/>
    <property type="project" value="TreeGrafter"/>
</dbReference>
<accession>A0A0J6FSA7</accession>
<dbReference type="EMBL" id="DS268114">
    <property type="protein sequence ID" value="KMM73253.1"/>
    <property type="molecule type" value="Genomic_DNA"/>
</dbReference>
<dbReference type="GO" id="GO:0005770">
    <property type="term" value="C:late endosome"/>
    <property type="evidence" value="ECO:0007669"/>
    <property type="project" value="TreeGrafter"/>
</dbReference>
<dbReference type="SMART" id="SM00313">
    <property type="entry name" value="PXA"/>
    <property type="match status" value="1"/>
</dbReference>
<evidence type="ECO:0000256" key="1">
    <source>
        <dbReference type="ARBA" id="ARBA00004496"/>
    </source>
</evidence>
<dbReference type="InterPro" id="IPR051837">
    <property type="entry name" value="SortingNexin/PXDomain-PKLike"/>
</dbReference>
<comment type="subcellular location">
    <subcellularLocation>
        <location evidence="1">Cytoplasm</location>
    </subcellularLocation>
</comment>
<dbReference type="PANTHER" id="PTHR22999:SF23">
    <property type="entry name" value="SORTING NEXIN-16"/>
    <property type="match status" value="1"/>
</dbReference>
<evidence type="ECO:0000313" key="6">
    <source>
        <dbReference type="Proteomes" id="UP000054567"/>
    </source>
</evidence>
<dbReference type="OrthoDB" id="5582218at2759"/>
<evidence type="ECO:0000313" key="5">
    <source>
        <dbReference type="EMBL" id="KMM73253.1"/>
    </source>
</evidence>
<gene>
    <name evidence="5" type="ORF">CPAG_09542</name>
</gene>
<feature type="region of interest" description="Disordered" evidence="3">
    <location>
        <begin position="1"/>
        <end position="43"/>
    </location>
</feature>
<reference evidence="5 6" key="1">
    <citation type="submission" date="2007-06" db="EMBL/GenBank/DDBJ databases">
        <title>The Genome Sequence of Coccidioides posadasii RMSCC_3488.</title>
        <authorList>
            <consortium name="Coccidioides Genome Resources Consortium"/>
            <consortium name="The Broad Institute Genome Sequencing Platform"/>
            <person name="Henn M.R."/>
            <person name="Sykes S."/>
            <person name="Young S."/>
            <person name="Jaffe D."/>
            <person name="Berlin A."/>
            <person name="Alvarez P."/>
            <person name="Butler J."/>
            <person name="Gnerre S."/>
            <person name="Grabherr M."/>
            <person name="Mauceli E."/>
            <person name="Brockman W."/>
            <person name="Kodira C."/>
            <person name="Alvarado L."/>
            <person name="Zeng Q."/>
            <person name="Crawford M."/>
            <person name="Antoine C."/>
            <person name="Devon K."/>
            <person name="Galgiani J."/>
            <person name="Orsborn K."/>
            <person name="Lewis M.L."/>
            <person name="Nusbaum C."/>
            <person name="Galagan J."/>
            <person name="Birren B."/>
        </authorList>
    </citation>
    <scope>NUCLEOTIDE SEQUENCE [LARGE SCALE GENOMIC DNA]</scope>
    <source>
        <strain evidence="5 6">RMSCC 3488</strain>
    </source>
</reference>
<dbReference type="GO" id="GO:0005769">
    <property type="term" value="C:early endosome"/>
    <property type="evidence" value="ECO:0007669"/>
    <property type="project" value="TreeGrafter"/>
</dbReference>
<dbReference type="PROSITE" id="PS51207">
    <property type="entry name" value="PXA"/>
    <property type="match status" value="1"/>
</dbReference>
<dbReference type="Proteomes" id="UP000054567">
    <property type="component" value="Unassembled WGS sequence"/>
</dbReference>
<dbReference type="PANTHER" id="PTHR22999">
    <property type="entry name" value="PX SERINE/THREONINE KINASE PXK"/>
    <property type="match status" value="1"/>
</dbReference>
<evidence type="ECO:0000256" key="3">
    <source>
        <dbReference type="SAM" id="MobiDB-lite"/>
    </source>
</evidence>
<feature type="compositionally biased region" description="Low complexity" evidence="3">
    <location>
        <begin position="13"/>
        <end position="24"/>
    </location>
</feature>
<protein>
    <submittedName>
        <fullName evidence="5">PXA domain-containing protein</fullName>
    </submittedName>
</protein>
<evidence type="ECO:0000259" key="4">
    <source>
        <dbReference type="PROSITE" id="PS51207"/>
    </source>
</evidence>
<reference evidence="6" key="3">
    <citation type="journal article" date="2010" name="Genome Res.">
        <title>Population genomic sequencing of Coccidioides fungi reveals recent hybridization and transposon control.</title>
        <authorList>
            <person name="Neafsey D.E."/>
            <person name="Barker B.M."/>
            <person name="Sharpton T.J."/>
            <person name="Stajich J.E."/>
            <person name="Park D.J."/>
            <person name="Whiston E."/>
            <person name="Hung C.-Y."/>
            <person name="McMahan C."/>
            <person name="White J."/>
            <person name="Sykes S."/>
            <person name="Heiman D."/>
            <person name="Young S."/>
            <person name="Zeng Q."/>
            <person name="Abouelleil A."/>
            <person name="Aftuck L."/>
            <person name="Bessette D."/>
            <person name="Brown A."/>
            <person name="FitzGerald M."/>
            <person name="Lui A."/>
            <person name="Macdonald J.P."/>
            <person name="Priest M."/>
            <person name="Orbach M.J."/>
            <person name="Galgiani J.N."/>
            <person name="Kirkland T.N."/>
            <person name="Cole G.T."/>
            <person name="Birren B.W."/>
            <person name="Henn M.R."/>
            <person name="Taylor J.W."/>
            <person name="Rounsley S.D."/>
        </authorList>
    </citation>
    <scope>NUCLEOTIDE SEQUENCE [LARGE SCALE GENOMIC DNA]</scope>
    <source>
        <strain evidence="6">RMSCC 3488</strain>
    </source>
</reference>
<feature type="domain" description="PXA" evidence="4">
    <location>
        <begin position="93"/>
        <end position="281"/>
    </location>
</feature>
<dbReference type="GO" id="GO:0035091">
    <property type="term" value="F:phosphatidylinositol binding"/>
    <property type="evidence" value="ECO:0007669"/>
    <property type="project" value="TreeGrafter"/>
</dbReference>
<organism evidence="5 6">
    <name type="scientific">Coccidioides posadasii RMSCC 3488</name>
    <dbReference type="NCBI Taxonomy" id="454284"/>
    <lineage>
        <taxon>Eukaryota</taxon>
        <taxon>Fungi</taxon>
        <taxon>Dikarya</taxon>
        <taxon>Ascomycota</taxon>
        <taxon>Pezizomycotina</taxon>
        <taxon>Eurotiomycetes</taxon>
        <taxon>Eurotiomycetidae</taxon>
        <taxon>Onygenales</taxon>
        <taxon>Onygenaceae</taxon>
        <taxon>Coccidioides</taxon>
    </lineage>
</organism>
<dbReference type="Pfam" id="PF02194">
    <property type="entry name" value="PXA"/>
    <property type="match status" value="1"/>
</dbReference>
<dbReference type="InterPro" id="IPR003114">
    <property type="entry name" value="Phox_assoc"/>
</dbReference>
<dbReference type="VEuPathDB" id="FungiDB:CPAG_09542"/>
<name>A0A0J6FSA7_COCPO</name>
<proteinExistence type="predicted"/>
<evidence type="ECO:0000256" key="2">
    <source>
        <dbReference type="ARBA" id="ARBA00022490"/>
    </source>
</evidence>
<dbReference type="AlphaFoldDB" id="A0A0J6FSA7"/>
<keyword evidence="2" id="KW-0963">Cytoplasm</keyword>